<sequence>MSRDDEMDYRQIFPVEGRNRKRYTEKPRKPKEPKKTYGFFTPSPTEERKKKARPTRRNLGKRYEDDGPPQLSMEKMIRMQVAKDLNRSAKSIAAELDRLGYEAAPMTVSMIRQEMIGVLRLCQRHGSIIVPTWDD</sequence>
<feature type="compositionally biased region" description="Basic residues" evidence="1">
    <location>
        <begin position="50"/>
        <end position="60"/>
    </location>
</feature>
<reference evidence="2 3" key="1">
    <citation type="journal article" date="2015" name="Stand. Genomic Sci.">
        <title>Genomic Encyclopedia of Bacterial and Archaeal Type Strains, Phase III: the genomes of soil and plant-associated and newly described type strains.</title>
        <authorList>
            <person name="Whitman W.B."/>
            <person name="Woyke T."/>
            <person name="Klenk H.P."/>
            <person name="Zhou Y."/>
            <person name="Lilburn T.G."/>
            <person name="Beck B.J."/>
            <person name="De Vos P."/>
            <person name="Vandamme P."/>
            <person name="Eisen J.A."/>
            <person name="Garrity G."/>
            <person name="Hugenholtz P."/>
            <person name="Kyrpides N.C."/>
        </authorList>
    </citation>
    <scope>NUCLEOTIDE SEQUENCE [LARGE SCALE GENOMIC DNA]</scope>
    <source>
        <strain evidence="2 3">CGMCC 1.10948</strain>
    </source>
</reference>
<comment type="caution">
    <text evidence="2">The sequence shown here is derived from an EMBL/GenBank/DDBJ whole genome shotgun (WGS) entry which is preliminary data.</text>
</comment>
<accession>A0A562QNH7</accession>
<keyword evidence="3" id="KW-1185">Reference proteome</keyword>
<name>A0A562QNH7_9BRAD</name>
<dbReference type="AlphaFoldDB" id="A0A562QNH7"/>
<dbReference type="EMBL" id="VLLA01000044">
    <property type="protein sequence ID" value="TWI58294.1"/>
    <property type="molecule type" value="Genomic_DNA"/>
</dbReference>
<feature type="region of interest" description="Disordered" evidence="1">
    <location>
        <begin position="1"/>
        <end position="72"/>
    </location>
</feature>
<evidence type="ECO:0000256" key="1">
    <source>
        <dbReference type="SAM" id="MobiDB-lite"/>
    </source>
</evidence>
<protein>
    <submittedName>
        <fullName evidence="2">Uncharacterized protein</fullName>
    </submittedName>
</protein>
<gene>
    <name evidence="2" type="ORF">IQ16_08200</name>
</gene>
<evidence type="ECO:0000313" key="2">
    <source>
        <dbReference type="EMBL" id="TWI58294.1"/>
    </source>
</evidence>
<proteinExistence type="predicted"/>
<dbReference type="RefSeq" id="WP_145832188.1">
    <property type="nucleotide sequence ID" value="NZ_VLLA01000044.1"/>
</dbReference>
<dbReference type="Proteomes" id="UP000316291">
    <property type="component" value="Unassembled WGS sequence"/>
</dbReference>
<organism evidence="2 3">
    <name type="scientific">Bradyrhizobium huanghuaihaiense</name>
    <dbReference type="NCBI Taxonomy" id="990078"/>
    <lineage>
        <taxon>Bacteria</taxon>
        <taxon>Pseudomonadati</taxon>
        <taxon>Pseudomonadota</taxon>
        <taxon>Alphaproteobacteria</taxon>
        <taxon>Hyphomicrobiales</taxon>
        <taxon>Nitrobacteraceae</taxon>
        <taxon>Bradyrhizobium</taxon>
    </lineage>
</organism>
<evidence type="ECO:0000313" key="3">
    <source>
        <dbReference type="Proteomes" id="UP000316291"/>
    </source>
</evidence>